<evidence type="ECO:0000313" key="1">
    <source>
        <dbReference type="EMBL" id="OMO72412.1"/>
    </source>
</evidence>
<evidence type="ECO:0000313" key="2">
    <source>
        <dbReference type="Proteomes" id="UP000188268"/>
    </source>
</evidence>
<sequence length="27" mass="3079">MARQQSGPFLKLVVQAYEFLAEEVPVK</sequence>
<dbReference type="AlphaFoldDB" id="A0A1R3HQ57"/>
<name>A0A1R3HQ57_COCAP</name>
<gene>
    <name evidence="1" type="ORF">CCACVL1_17821</name>
</gene>
<proteinExistence type="predicted"/>
<dbReference type="Proteomes" id="UP000188268">
    <property type="component" value="Unassembled WGS sequence"/>
</dbReference>
<dbReference type="Gramene" id="OMO72412">
    <property type="protein sequence ID" value="OMO72412"/>
    <property type="gene ID" value="CCACVL1_17821"/>
</dbReference>
<keyword evidence="2" id="KW-1185">Reference proteome</keyword>
<protein>
    <submittedName>
        <fullName evidence="1">Uncharacterized protein</fullName>
    </submittedName>
</protein>
<reference evidence="1 2" key="1">
    <citation type="submission" date="2013-09" db="EMBL/GenBank/DDBJ databases">
        <title>Corchorus capsularis genome sequencing.</title>
        <authorList>
            <person name="Alam M."/>
            <person name="Haque M.S."/>
            <person name="Islam M.S."/>
            <person name="Emdad E.M."/>
            <person name="Islam M.M."/>
            <person name="Ahmed B."/>
            <person name="Halim A."/>
            <person name="Hossen Q.M.M."/>
            <person name="Hossain M.Z."/>
            <person name="Ahmed R."/>
            <person name="Khan M.M."/>
            <person name="Islam R."/>
            <person name="Rashid M.M."/>
            <person name="Khan S.A."/>
            <person name="Rahman M.S."/>
            <person name="Alam M."/>
        </authorList>
    </citation>
    <scope>NUCLEOTIDE SEQUENCE [LARGE SCALE GENOMIC DNA]</scope>
    <source>
        <strain evidence="2">cv. CVL-1</strain>
        <tissue evidence="1">Whole seedling</tissue>
    </source>
</reference>
<dbReference type="EMBL" id="AWWV01011425">
    <property type="protein sequence ID" value="OMO72412.1"/>
    <property type="molecule type" value="Genomic_DNA"/>
</dbReference>
<comment type="caution">
    <text evidence="1">The sequence shown here is derived from an EMBL/GenBank/DDBJ whole genome shotgun (WGS) entry which is preliminary data.</text>
</comment>
<accession>A0A1R3HQ57</accession>
<organism evidence="1 2">
    <name type="scientific">Corchorus capsularis</name>
    <name type="common">Jute</name>
    <dbReference type="NCBI Taxonomy" id="210143"/>
    <lineage>
        <taxon>Eukaryota</taxon>
        <taxon>Viridiplantae</taxon>
        <taxon>Streptophyta</taxon>
        <taxon>Embryophyta</taxon>
        <taxon>Tracheophyta</taxon>
        <taxon>Spermatophyta</taxon>
        <taxon>Magnoliopsida</taxon>
        <taxon>eudicotyledons</taxon>
        <taxon>Gunneridae</taxon>
        <taxon>Pentapetalae</taxon>
        <taxon>rosids</taxon>
        <taxon>malvids</taxon>
        <taxon>Malvales</taxon>
        <taxon>Malvaceae</taxon>
        <taxon>Grewioideae</taxon>
        <taxon>Apeibeae</taxon>
        <taxon>Corchorus</taxon>
    </lineage>
</organism>